<dbReference type="STRING" id="1826909.A5893_05125"/>
<comment type="caution">
    <text evidence="3">The sequence shown here is derived from an EMBL/GenBank/DDBJ whole genome shotgun (WGS) entry which is preliminary data.</text>
</comment>
<evidence type="ECO:0000313" key="4">
    <source>
        <dbReference type="Proteomes" id="UP000078459"/>
    </source>
</evidence>
<proteinExistence type="predicted"/>
<dbReference type="AlphaFoldDB" id="A0A179DGY0"/>
<dbReference type="Proteomes" id="UP000078459">
    <property type="component" value="Unassembled WGS sequence"/>
</dbReference>
<dbReference type="InterPro" id="IPR026341">
    <property type="entry name" value="T9SS_type_B"/>
</dbReference>
<gene>
    <name evidence="3" type="ORF">A5893_05125</name>
</gene>
<dbReference type="RefSeq" id="WP_068821573.1">
    <property type="nucleotide sequence ID" value="NZ_LWHJ01000022.1"/>
</dbReference>
<feature type="signal peptide" evidence="1">
    <location>
        <begin position="1"/>
        <end position="18"/>
    </location>
</feature>
<accession>A0A179DGY0</accession>
<keyword evidence="4" id="KW-1185">Reference proteome</keyword>
<organism evidence="3 4">
    <name type="scientific">Pedobacter psychrophilus</name>
    <dbReference type="NCBI Taxonomy" id="1826909"/>
    <lineage>
        <taxon>Bacteria</taxon>
        <taxon>Pseudomonadati</taxon>
        <taxon>Bacteroidota</taxon>
        <taxon>Sphingobacteriia</taxon>
        <taxon>Sphingobacteriales</taxon>
        <taxon>Sphingobacteriaceae</taxon>
        <taxon>Pedobacter</taxon>
    </lineage>
</organism>
<dbReference type="NCBIfam" id="TIGR04131">
    <property type="entry name" value="Bac_Flav_CTERM"/>
    <property type="match status" value="1"/>
</dbReference>
<dbReference type="OrthoDB" id="9765926at2"/>
<protein>
    <recommendedName>
        <fullName evidence="2">Bacterial Ig-like domain-containing protein</fullName>
    </recommendedName>
</protein>
<evidence type="ECO:0000313" key="3">
    <source>
        <dbReference type="EMBL" id="OAQ40336.1"/>
    </source>
</evidence>
<feature type="domain" description="Bacterial Ig-like" evidence="2">
    <location>
        <begin position="264"/>
        <end position="317"/>
    </location>
</feature>
<name>A0A179DGY0_9SPHI</name>
<dbReference type="Pfam" id="PF13585">
    <property type="entry name" value="CHU_C"/>
    <property type="match status" value="1"/>
</dbReference>
<dbReference type="InterPro" id="IPR011081">
    <property type="entry name" value="Big_4"/>
</dbReference>
<feature type="chain" id="PRO_5008100553" description="Bacterial Ig-like domain-containing protein" evidence="1">
    <location>
        <begin position="19"/>
        <end position="426"/>
    </location>
</feature>
<dbReference type="EMBL" id="LWHJ01000022">
    <property type="protein sequence ID" value="OAQ40336.1"/>
    <property type="molecule type" value="Genomic_DNA"/>
</dbReference>
<dbReference type="Pfam" id="PF07532">
    <property type="entry name" value="Big_4"/>
    <property type="match status" value="1"/>
</dbReference>
<evidence type="ECO:0000259" key="2">
    <source>
        <dbReference type="Pfam" id="PF07532"/>
    </source>
</evidence>
<sequence>MKQILLFIAILISSFALKAQTVYFDQNFNSSTNYTTYAATSPSANQFNAIAVVGNTTVNTTNGKLQFVKTNTTGINRGGFTRSSNFAGAPTTGASFLKVSMEITITNNNADVPSGFQFTIGEVSGAPAKPGDGSTHSNIYINPTVNAGEFTIGTGSKSSKPFTGKKTIVWYINNSGLPVGYTDPNGAISTVENDAADVWVIDASTKTLAIDEEPATTPAINLKNFKLSNNPNFTATLDIDDILLTEEPVVKVKKIVSAGSVASVTVPLKTTFDRAKLPQTVQVTYDDQTTDIVGINWAPTTVYNQYTLGTYAATGTLIPINGTINPQFITVPSSVTVRDDIKLLNAFSPNGDGKNDTWVNPELSYYQEVDVQVYDKAGQLLFQSNDPLVGWDGKNKNGEIIAGSYFYIINVPSLILTKKGVVTVIK</sequence>
<keyword evidence="1" id="KW-0732">Signal</keyword>
<reference evidence="3 4" key="2">
    <citation type="submission" date="2016-06" db="EMBL/GenBank/DDBJ databases">
        <title>Pedobacter psychrophilus sp. nov., isolated from Antarctic fragmentary rock.</title>
        <authorList>
            <person name="Svec P."/>
        </authorList>
    </citation>
    <scope>NUCLEOTIDE SEQUENCE [LARGE SCALE GENOMIC DNA]</scope>
    <source>
        <strain evidence="3 4">CCM 8644</strain>
    </source>
</reference>
<evidence type="ECO:0000256" key="1">
    <source>
        <dbReference type="SAM" id="SignalP"/>
    </source>
</evidence>
<reference evidence="3 4" key="1">
    <citation type="submission" date="2016-04" db="EMBL/GenBank/DDBJ databases">
        <authorList>
            <person name="Evans L.H."/>
            <person name="Alamgir A."/>
            <person name="Owens N."/>
            <person name="Weber N.D."/>
            <person name="Virtaneva K."/>
            <person name="Barbian K."/>
            <person name="Babar A."/>
            <person name="Rosenke K."/>
        </authorList>
    </citation>
    <scope>NUCLEOTIDE SEQUENCE [LARGE SCALE GENOMIC DNA]</scope>
    <source>
        <strain evidence="3 4">CCM 8644</strain>
    </source>
</reference>